<organism evidence="1 2">
    <name type="scientific">Methanobacterium subterraneum</name>
    <dbReference type="NCBI Taxonomy" id="59277"/>
    <lineage>
        <taxon>Archaea</taxon>
        <taxon>Methanobacteriati</taxon>
        <taxon>Methanobacteriota</taxon>
        <taxon>Methanomada group</taxon>
        <taxon>Methanobacteria</taxon>
        <taxon>Methanobacteriales</taxon>
        <taxon>Methanobacteriaceae</taxon>
        <taxon>Methanobacterium</taxon>
    </lineage>
</organism>
<protein>
    <submittedName>
        <fullName evidence="1">Uncharacterized protein</fullName>
    </submittedName>
</protein>
<dbReference type="AlphaFoldDB" id="A0A7J4THX8"/>
<reference evidence="2" key="1">
    <citation type="journal article" date="2020" name="bioRxiv">
        <title>A rank-normalized archaeal taxonomy based on genome phylogeny resolves widespread incomplete and uneven classifications.</title>
        <authorList>
            <person name="Rinke C."/>
            <person name="Chuvochina M."/>
            <person name="Mussig A.J."/>
            <person name="Chaumeil P.-A."/>
            <person name="Waite D.W."/>
            <person name="Whitman W.B."/>
            <person name="Parks D.H."/>
            <person name="Hugenholtz P."/>
        </authorList>
    </citation>
    <scope>NUCLEOTIDE SEQUENCE [LARGE SCALE GENOMIC DNA]</scope>
</reference>
<dbReference type="EMBL" id="DUHE01000059">
    <property type="protein sequence ID" value="HII83617.1"/>
    <property type="molecule type" value="Genomic_DNA"/>
</dbReference>
<proteinExistence type="predicted"/>
<name>A0A7J4THX8_9EURY</name>
<evidence type="ECO:0000313" key="1">
    <source>
        <dbReference type="EMBL" id="HII83617.1"/>
    </source>
</evidence>
<evidence type="ECO:0000313" key="2">
    <source>
        <dbReference type="Proteomes" id="UP000586031"/>
    </source>
</evidence>
<comment type="caution">
    <text evidence="1">The sequence shown here is derived from an EMBL/GenBank/DDBJ whole genome shotgun (WGS) entry which is preliminary data.</text>
</comment>
<accession>A0A7J4THX8</accession>
<dbReference type="Proteomes" id="UP000586031">
    <property type="component" value="Unassembled WGS sequence"/>
</dbReference>
<gene>
    <name evidence="1" type="ORF">HA271_01980</name>
</gene>
<sequence length="107" mass="12319">MDNQLESKIKETLENVKPWQRVPTSLEGVFLIKAPTRGDQESIMVEINPLDEFGRPIKRRGIFIQQKIQLERFLDVMEKPRLMEFLETLDSMAGSDSGKDKVGTLEI</sequence>